<dbReference type="Proteomes" id="UP000603602">
    <property type="component" value="Unassembled WGS sequence"/>
</dbReference>
<dbReference type="EMBL" id="JACYTO010000002">
    <property type="protein sequence ID" value="MBD8503913.1"/>
    <property type="molecule type" value="Genomic_DNA"/>
</dbReference>
<reference evidence="10" key="1">
    <citation type="submission" date="2023-07" db="EMBL/GenBank/DDBJ databases">
        <title>Thauera sp. CAU 1555 isolated from sand of Yaerae Beach.</title>
        <authorList>
            <person name="Kim W."/>
        </authorList>
    </citation>
    <scope>NUCLEOTIDE SEQUENCE [LARGE SCALE GENOMIC DNA]</scope>
    <source>
        <strain evidence="10">CAU 1555</strain>
    </source>
</reference>
<evidence type="ECO:0000256" key="2">
    <source>
        <dbReference type="ARBA" id="ARBA00009695"/>
    </source>
</evidence>
<comment type="subcellular location">
    <subcellularLocation>
        <location evidence="1 5">Cytoplasm</location>
    </subcellularLocation>
</comment>
<dbReference type="Pfam" id="PF21982">
    <property type="entry name" value="RecX_HTH1"/>
    <property type="match status" value="1"/>
</dbReference>
<dbReference type="InterPro" id="IPR053925">
    <property type="entry name" value="RecX_HTH_3rd"/>
</dbReference>
<evidence type="ECO:0000259" key="7">
    <source>
        <dbReference type="Pfam" id="PF21981"/>
    </source>
</evidence>
<evidence type="ECO:0000256" key="4">
    <source>
        <dbReference type="ARBA" id="ARBA00022490"/>
    </source>
</evidence>
<keyword evidence="10" id="KW-1185">Reference proteome</keyword>
<evidence type="ECO:0000313" key="10">
    <source>
        <dbReference type="Proteomes" id="UP000603602"/>
    </source>
</evidence>
<dbReference type="NCBIfam" id="NF001055">
    <property type="entry name" value="PRK00117.2-5"/>
    <property type="match status" value="1"/>
</dbReference>
<dbReference type="InterPro" id="IPR036388">
    <property type="entry name" value="WH-like_DNA-bd_sf"/>
</dbReference>
<dbReference type="InterPro" id="IPR053924">
    <property type="entry name" value="RecX_HTH_2nd"/>
</dbReference>
<protein>
    <recommendedName>
        <fullName evidence="3 5">Regulatory protein RecX</fullName>
    </recommendedName>
</protein>
<feature type="domain" description="RecX second three-helical" evidence="6">
    <location>
        <begin position="51"/>
        <end position="90"/>
    </location>
</feature>
<comment type="function">
    <text evidence="5">Modulates RecA activity.</text>
</comment>
<dbReference type="Pfam" id="PF21981">
    <property type="entry name" value="RecX_HTH3"/>
    <property type="match status" value="1"/>
</dbReference>
<gene>
    <name evidence="5 9" type="primary">recX</name>
    <name evidence="9" type="ORF">IFO67_13545</name>
</gene>
<dbReference type="Gene3D" id="1.10.10.10">
    <property type="entry name" value="Winged helix-like DNA-binding domain superfamily/Winged helix DNA-binding domain"/>
    <property type="match status" value="3"/>
</dbReference>
<evidence type="ECO:0000259" key="8">
    <source>
        <dbReference type="Pfam" id="PF21982"/>
    </source>
</evidence>
<dbReference type="PANTHER" id="PTHR33602">
    <property type="entry name" value="REGULATORY PROTEIN RECX FAMILY PROTEIN"/>
    <property type="match status" value="1"/>
</dbReference>
<comment type="caution">
    <text evidence="9">The sequence shown here is derived from an EMBL/GenBank/DDBJ whole genome shotgun (WGS) entry which is preliminary data.</text>
</comment>
<evidence type="ECO:0000313" key="9">
    <source>
        <dbReference type="EMBL" id="MBD8503913.1"/>
    </source>
</evidence>
<dbReference type="InterPro" id="IPR053926">
    <property type="entry name" value="RecX_HTH_1st"/>
</dbReference>
<dbReference type="RefSeq" id="WP_187718706.1">
    <property type="nucleotide sequence ID" value="NZ_JACTAH010000002.1"/>
</dbReference>
<feature type="domain" description="RecX first three-helical" evidence="8">
    <location>
        <begin position="7"/>
        <end position="44"/>
    </location>
</feature>
<name>A0ABR9BC43_9RHOO</name>
<dbReference type="InterPro" id="IPR003783">
    <property type="entry name" value="Regulatory_RecX"/>
</dbReference>
<dbReference type="Pfam" id="PF02631">
    <property type="entry name" value="RecX_HTH2"/>
    <property type="match status" value="1"/>
</dbReference>
<evidence type="ECO:0000256" key="3">
    <source>
        <dbReference type="ARBA" id="ARBA00018111"/>
    </source>
</evidence>
<dbReference type="HAMAP" id="MF_01114">
    <property type="entry name" value="RecX"/>
    <property type="match status" value="1"/>
</dbReference>
<sequence length="151" mass="16668">MAEAGLRERALRYLAQREYSRAELARKLAGHGSAPEIDAVLDRLTELELLSDARFAAAWVRSKAGRFGAARLRHDLASRGVAAELIEAALEGEAGDEELDRARRVWRAKFGQAPADAREWARQARFLQGRGFAAAVIRKLLKETPDESAEG</sequence>
<dbReference type="PANTHER" id="PTHR33602:SF1">
    <property type="entry name" value="REGULATORY PROTEIN RECX FAMILY PROTEIN"/>
    <property type="match status" value="1"/>
</dbReference>
<organism evidence="9 10">
    <name type="scientific">Thauera sedimentorum</name>
    <dbReference type="NCBI Taxonomy" id="2767595"/>
    <lineage>
        <taxon>Bacteria</taxon>
        <taxon>Pseudomonadati</taxon>
        <taxon>Pseudomonadota</taxon>
        <taxon>Betaproteobacteria</taxon>
        <taxon>Rhodocyclales</taxon>
        <taxon>Zoogloeaceae</taxon>
        <taxon>Thauera</taxon>
    </lineage>
</organism>
<feature type="domain" description="RecX third three-helical" evidence="7">
    <location>
        <begin position="96"/>
        <end position="141"/>
    </location>
</feature>
<evidence type="ECO:0000256" key="1">
    <source>
        <dbReference type="ARBA" id="ARBA00004496"/>
    </source>
</evidence>
<evidence type="ECO:0000259" key="6">
    <source>
        <dbReference type="Pfam" id="PF02631"/>
    </source>
</evidence>
<comment type="similarity">
    <text evidence="2 5">Belongs to the RecX family.</text>
</comment>
<proteinExistence type="inferred from homology"/>
<accession>A0ABR9BC43</accession>
<evidence type="ECO:0000256" key="5">
    <source>
        <dbReference type="HAMAP-Rule" id="MF_01114"/>
    </source>
</evidence>
<keyword evidence="4 5" id="KW-0963">Cytoplasm</keyword>